<name>A0A6J4N186_9BACT</name>
<accession>A0A6J4N186</accession>
<organism evidence="1">
    <name type="scientific">uncultured Phycisphaerae bacterium</name>
    <dbReference type="NCBI Taxonomy" id="904963"/>
    <lineage>
        <taxon>Bacteria</taxon>
        <taxon>Pseudomonadati</taxon>
        <taxon>Planctomycetota</taxon>
        <taxon>Phycisphaerae</taxon>
        <taxon>environmental samples</taxon>
    </lineage>
</organism>
<feature type="non-terminal residue" evidence="1">
    <location>
        <position position="23"/>
    </location>
</feature>
<protein>
    <submittedName>
        <fullName evidence="1">Uncharacterized protein</fullName>
    </submittedName>
</protein>
<dbReference type="EMBL" id="CADCUQ010000060">
    <property type="protein sequence ID" value="CAA9375010.1"/>
    <property type="molecule type" value="Genomic_DNA"/>
</dbReference>
<dbReference type="AlphaFoldDB" id="A0A6J4N186"/>
<feature type="non-terminal residue" evidence="1">
    <location>
        <position position="1"/>
    </location>
</feature>
<sequence>CRSRFASRCARSLPPRLPRCCWS</sequence>
<proteinExistence type="predicted"/>
<reference evidence="1" key="1">
    <citation type="submission" date="2020-02" db="EMBL/GenBank/DDBJ databases">
        <authorList>
            <person name="Meier V. D."/>
        </authorList>
    </citation>
    <scope>NUCLEOTIDE SEQUENCE</scope>
    <source>
        <strain evidence="1">AVDCRST_MAG64</strain>
    </source>
</reference>
<evidence type="ECO:0000313" key="1">
    <source>
        <dbReference type="EMBL" id="CAA9375010.1"/>
    </source>
</evidence>
<gene>
    <name evidence="1" type="ORF">AVDCRST_MAG64-235</name>
</gene>